<dbReference type="InterPro" id="IPR026043">
    <property type="entry name" value="NadR"/>
</dbReference>
<name>A0ABT9XFU7_9BACL</name>
<comment type="caution">
    <text evidence="3">The sequence shown here is derived from an EMBL/GenBank/DDBJ whole genome shotgun (WGS) entry which is preliminary data.</text>
</comment>
<dbReference type="SUPFAM" id="SSF75500">
    <property type="entry name" value="Putative transcriptional regulator TM1602, C-terminal domain"/>
    <property type="match status" value="1"/>
</dbReference>
<dbReference type="SUPFAM" id="SSF46785">
    <property type="entry name" value="Winged helix' DNA-binding domain"/>
    <property type="match status" value="1"/>
</dbReference>
<dbReference type="Gene3D" id="1.10.10.10">
    <property type="entry name" value="Winged helix-like DNA-binding domain superfamily/Winged helix DNA-binding domain"/>
    <property type="match status" value="1"/>
</dbReference>
<gene>
    <name evidence="3" type="ORF">J2S03_000987</name>
</gene>
<reference evidence="3 4" key="1">
    <citation type="submission" date="2023-07" db="EMBL/GenBank/DDBJ databases">
        <title>Genomic Encyclopedia of Type Strains, Phase IV (KMG-IV): sequencing the most valuable type-strain genomes for metagenomic binning, comparative biology and taxonomic classification.</title>
        <authorList>
            <person name="Goeker M."/>
        </authorList>
    </citation>
    <scope>NUCLEOTIDE SEQUENCE [LARGE SCALE GENOMIC DNA]</scope>
    <source>
        <strain evidence="3 4">DSM 4006</strain>
    </source>
</reference>
<dbReference type="InterPro" id="IPR036390">
    <property type="entry name" value="WH_DNA-bd_sf"/>
</dbReference>
<evidence type="ECO:0000259" key="2">
    <source>
        <dbReference type="Pfam" id="PF08279"/>
    </source>
</evidence>
<dbReference type="PANTHER" id="PTHR40068:SF1">
    <property type="entry name" value="TRANSCRIPTION REPRESSOR NIAR-RELATED"/>
    <property type="match status" value="1"/>
</dbReference>
<organism evidence="3 4">
    <name type="scientific">Alicyclobacillus cycloheptanicus</name>
    <dbReference type="NCBI Taxonomy" id="1457"/>
    <lineage>
        <taxon>Bacteria</taxon>
        <taxon>Bacillati</taxon>
        <taxon>Bacillota</taxon>
        <taxon>Bacilli</taxon>
        <taxon>Bacillales</taxon>
        <taxon>Alicyclobacillaceae</taxon>
        <taxon>Alicyclobacillus</taxon>
    </lineage>
</organism>
<dbReference type="RefSeq" id="WP_274455029.1">
    <property type="nucleotide sequence ID" value="NZ_CP067097.1"/>
</dbReference>
<sequence length="172" mass="18895">MVDLSPRQQQLLNLLQSQREALTGTDLASICKVTRQVVVHDIAILRAAGHNILSTPRGYVMASDAAAHRPTRILAVCHPPELTEAELTTLVDYGIAVRDVIIEHPLYGELHGNLHLASRKDVECFIQQVQASSAGLLSSLTDGHHLHTIEYTSESRLTEAIAQLRRLGIEVL</sequence>
<evidence type="ECO:0000259" key="1">
    <source>
        <dbReference type="Pfam" id="PF02829"/>
    </source>
</evidence>
<dbReference type="Gene3D" id="3.30.1340.20">
    <property type="entry name" value="3H domain"/>
    <property type="match status" value="1"/>
</dbReference>
<dbReference type="InterPro" id="IPR004173">
    <property type="entry name" value="3H_domain"/>
</dbReference>
<dbReference type="InterPro" id="IPR035922">
    <property type="entry name" value="3H_dom_sf"/>
</dbReference>
<feature type="domain" description="3H" evidence="1">
    <location>
        <begin position="75"/>
        <end position="169"/>
    </location>
</feature>
<dbReference type="InterPro" id="IPR036388">
    <property type="entry name" value="WH-like_DNA-bd_sf"/>
</dbReference>
<dbReference type="PANTHER" id="PTHR40068">
    <property type="entry name" value="TRANSCRIPTION REPRESSOR NIAR-RELATED"/>
    <property type="match status" value="1"/>
</dbReference>
<proteinExistence type="predicted"/>
<dbReference type="PIRSF" id="PIRSF037847">
    <property type="entry name" value="NiaR"/>
    <property type="match status" value="1"/>
</dbReference>
<feature type="domain" description="Helix-turn-helix type 11" evidence="2">
    <location>
        <begin position="7"/>
        <end position="59"/>
    </location>
</feature>
<protein>
    <submittedName>
        <fullName evidence="3">Transcriptional regulator of NAD metabolism</fullName>
    </submittedName>
</protein>
<evidence type="ECO:0000313" key="4">
    <source>
        <dbReference type="Proteomes" id="UP001232973"/>
    </source>
</evidence>
<keyword evidence="4" id="KW-1185">Reference proteome</keyword>
<evidence type="ECO:0000313" key="3">
    <source>
        <dbReference type="EMBL" id="MDQ0189171.1"/>
    </source>
</evidence>
<dbReference type="EMBL" id="JAUSTP010000005">
    <property type="protein sequence ID" value="MDQ0189171.1"/>
    <property type="molecule type" value="Genomic_DNA"/>
</dbReference>
<dbReference type="Proteomes" id="UP001232973">
    <property type="component" value="Unassembled WGS sequence"/>
</dbReference>
<dbReference type="Pfam" id="PF02829">
    <property type="entry name" value="3H"/>
    <property type="match status" value="1"/>
</dbReference>
<dbReference type="InterPro" id="IPR013196">
    <property type="entry name" value="HTH_11"/>
</dbReference>
<dbReference type="Pfam" id="PF08279">
    <property type="entry name" value="HTH_11"/>
    <property type="match status" value="1"/>
</dbReference>
<accession>A0ABT9XFU7</accession>